<dbReference type="EMBL" id="JAXCLW010000002">
    <property type="protein sequence ID" value="MDY0883342.1"/>
    <property type="molecule type" value="Genomic_DNA"/>
</dbReference>
<gene>
    <name evidence="3" type="ORF">SMD27_10840</name>
</gene>
<evidence type="ECO:0000259" key="2">
    <source>
        <dbReference type="Pfam" id="PF08450"/>
    </source>
</evidence>
<dbReference type="Gene3D" id="2.120.10.30">
    <property type="entry name" value="TolB, C-terminal domain"/>
    <property type="match status" value="1"/>
</dbReference>
<dbReference type="InterPro" id="IPR013658">
    <property type="entry name" value="SGL"/>
</dbReference>
<evidence type="ECO:0000313" key="4">
    <source>
        <dbReference type="Proteomes" id="UP001279642"/>
    </source>
</evidence>
<dbReference type="InterPro" id="IPR005511">
    <property type="entry name" value="SMP-30"/>
</dbReference>
<dbReference type="SUPFAM" id="SSF63829">
    <property type="entry name" value="Calcium-dependent phosphotriesterase"/>
    <property type="match status" value="1"/>
</dbReference>
<accession>A0ABU5EBT8</accession>
<keyword evidence="3" id="KW-0378">Hydrolase</keyword>
<evidence type="ECO:0000256" key="1">
    <source>
        <dbReference type="ARBA" id="ARBA00008853"/>
    </source>
</evidence>
<reference evidence="3 4" key="1">
    <citation type="journal article" date="2016" name="Antonie Van Leeuwenhoek">
        <title>Dongia soli sp. nov., isolated from soil from Dokdo, Korea.</title>
        <authorList>
            <person name="Kim D.U."/>
            <person name="Lee H."/>
            <person name="Kim H."/>
            <person name="Kim S.G."/>
            <person name="Ka J.O."/>
        </authorList>
    </citation>
    <scope>NUCLEOTIDE SEQUENCE [LARGE SCALE GENOMIC DNA]</scope>
    <source>
        <strain evidence="3 4">D78</strain>
    </source>
</reference>
<protein>
    <submittedName>
        <fullName evidence="3">SMP-30/gluconolactonase/LRE family protein</fullName>
        <ecNumber evidence="3">3.1.1.99</ecNumber>
    </submittedName>
</protein>
<sequence length="289" mass="32454">MSDAKLIWDAKAKIGEGPLWSQREQAIYWTDIKGQLLHRYGLDGSQQSWTMPDYIGWVVERREKPGFVAGFRKAIAELTLSPFSITEAEKIEQALPDNRLNDAKVDRLGRIWFGTMDDGERGPVGRFYRLDPDFSRHEVDQGYICSNGPTFSLDGRILYHTDSEAYEIYQFDVESDGRITNKRVFASFTRAEGSPDGMTTDAEGCLWVCLWQGWSIVRLRPDGSKDRTIPLPVSQVTSCTFAGDKLDRLFVTSARIGLTAEQLEKEPLAGALFEIDPGVTGLPTQQFAG</sequence>
<dbReference type="GO" id="GO:0016787">
    <property type="term" value="F:hydrolase activity"/>
    <property type="evidence" value="ECO:0007669"/>
    <property type="project" value="UniProtKB-KW"/>
</dbReference>
<name>A0ABU5EBT8_9PROT</name>
<dbReference type="RefSeq" id="WP_320508380.1">
    <property type="nucleotide sequence ID" value="NZ_JAXCLW010000002.1"/>
</dbReference>
<dbReference type="InterPro" id="IPR011042">
    <property type="entry name" value="6-blade_b-propeller_TolB-like"/>
</dbReference>
<comment type="similarity">
    <text evidence="1">Belongs to the SMP-30/CGR1 family.</text>
</comment>
<organism evidence="3 4">
    <name type="scientific">Dongia soli</name>
    <dbReference type="NCBI Taxonomy" id="600628"/>
    <lineage>
        <taxon>Bacteria</taxon>
        <taxon>Pseudomonadati</taxon>
        <taxon>Pseudomonadota</taxon>
        <taxon>Alphaproteobacteria</taxon>
        <taxon>Rhodospirillales</taxon>
        <taxon>Dongiaceae</taxon>
        <taxon>Dongia</taxon>
    </lineage>
</organism>
<comment type="caution">
    <text evidence="3">The sequence shown here is derived from an EMBL/GenBank/DDBJ whole genome shotgun (WGS) entry which is preliminary data.</text>
</comment>
<dbReference type="Proteomes" id="UP001279642">
    <property type="component" value="Unassembled WGS sequence"/>
</dbReference>
<dbReference type="Pfam" id="PF08450">
    <property type="entry name" value="SGL"/>
    <property type="match status" value="1"/>
</dbReference>
<dbReference type="EC" id="3.1.1.99" evidence="3"/>
<proteinExistence type="inferred from homology"/>
<evidence type="ECO:0000313" key="3">
    <source>
        <dbReference type="EMBL" id="MDY0883342.1"/>
    </source>
</evidence>
<dbReference type="PANTHER" id="PTHR10907:SF47">
    <property type="entry name" value="REGUCALCIN"/>
    <property type="match status" value="1"/>
</dbReference>
<dbReference type="PANTHER" id="PTHR10907">
    <property type="entry name" value="REGUCALCIN"/>
    <property type="match status" value="1"/>
</dbReference>
<dbReference type="PRINTS" id="PR01790">
    <property type="entry name" value="SMP30FAMILY"/>
</dbReference>
<keyword evidence="4" id="KW-1185">Reference proteome</keyword>
<feature type="domain" description="SMP-30/Gluconolactonase/LRE-like region" evidence="2">
    <location>
        <begin position="14"/>
        <end position="255"/>
    </location>
</feature>